<dbReference type="FunFam" id="3.40.50.720:FF:000203">
    <property type="entry name" value="D-3-phosphoglycerate dehydrogenase (SerA)"/>
    <property type="match status" value="1"/>
</dbReference>
<keyword evidence="3" id="KW-0520">NAD</keyword>
<dbReference type="AlphaFoldDB" id="A0A0X8FGM5"/>
<dbReference type="OrthoDB" id="9805416at2"/>
<evidence type="ECO:0000313" key="8">
    <source>
        <dbReference type="EMBL" id="QPS02163.1"/>
    </source>
</evidence>
<accession>A0A0X8FGM5</accession>
<evidence type="ECO:0000256" key="2">
    <source>
        <dbReference type="ARBA" id="ARBA00023002"/>
    </source>
</evidence>
<dbReference type="SUPFAM" id="SSF52283">
    <property type="entry name" value="Formate/glycerate dehydrogenase catalytic domain-like"/>
    <property type="match status" value="1"/>
</dbReference>
<sequence length="319" mass="34597">MKIVSVQPLNVAKELIDELAQPLIEAGHDFVYYEDKTTDPEEMAKRAKGAEILIIDSTPFPEEVASSLEDTQLVDVAFTGVDHVAMDVLKDKGIMVNNASGYANQAVAELSLGLTLALYRHLQANDQETRKGSQLSQVYQGREIAGKTVGIIGTGSIGLATAALFKAFGANLIAYSRSEKEEAKALGIEYHSLEEVMAESDIVSIHLPNNAQTKGMISKEMIGKMKPSAVLINVARGPIVDNEALAQALNEEKIAGAGIDVFDSEPPLADDYPLLHAKNIQLTPHVGYLTDEAMVKLAKTAFDNIYRYLKDDPQNIVTE</sequence>
<organism evidence="8 9">
    <name type="scientific">Aerococcus urinae</name>
    <dbReference type="NCBI Taxonomy" id="1376"/>
    <lineage>
        <taxon>Bacteria</taxon>
        <taxon>Bacillati</taxon>
        <taxon>Bacillota</taxon>
        <taxon>Bacilli</taxon>
        <taxon>Lactobacillales</taxon>
        <taxon>Aerococcaceae</taxon>
        <taxon>Aerococcus</taxon>
    </lineage>
</organism>
<gene>
    <name evidence="8" type="ORF">I6G68_03655</name>
    <name evidence="7" type="ORF">ODY43_07745</name>
</gene>
<feature type="domain" description="D-isomer specific 2-hydroxyacid dehydrogenase catalytic" evidence="5">
    <location>
        <begin position="17"/>
        <end position="317"/>
    </location>
</feature>
<reference evidence="8 9" key="1">
    <citation type="submission" date="2020-12" db="EMBL/GenBank/DDBJ databases">
        <title>FDA dAtabase for Regulatory Grade micrObial Sequences (FDA-ARGOS): Supporting development and validation of Infectious Disease Dx tests.</title>
        <authorList>
            <person name="Sproer C."/>
            <person name="Gronow S."/>
            <person name="Severitt S."/>
            <person name="Schroder I."/>
            <person name="Tallon L."/>
            <person name="Sadzewicz L."/>
            <person name="Zhao X."/>
            <person name="Boylan J."/>
            <person name="Ott S."/>
            <person name="Bowen H."/>
            <person name="Vavikolanu K."/>
            <person name="Mehta A."/>
            <person name="Aluvathingal J."/>
            <person name="Nadendla S."/>
            <person name="Lowell S."/>
            <person name="Myers T."/>
            <person name="Yan Y."/>
            <person name="Sichtig H."/>
        </authorList>
    </citation>
    <scope>NUCLEOTIDE SEQUENCE [LARGE SCALE GENOMIC DNA]</scope>
    <source>
        <strain evidence="8 9">FDAARGOS_911</strain>
    </source>
</reference>
<dbReference type="EMBL" id="CP065662">
    <property type="protein sequence ID" value="QPS02163.1"/>
    <property type="molecule type" value="Genomic_DNA"/>
</dbReference>
<evidence type="ECO:0000313" key="7">
    <source>
        <dbReference type="EMBL" id="MCY3053880.1"/>
    </source>
</evidence>
<dbReference type="GeneID" id="35767685"/>
<dbReference type="KEGG" id="aun:AWM73_06380"/>
<dbReference type="CDD" id="cd12161">
    <property type="entry name" value="GDH_like_1"/>
    <property type="match status" value="1"/>
</dbReference>
<dbReference type="SUPFAM" id="SSF51735">
    <property type="entry name" value="NAD(P)-binding Rossmann-fold domains"/>
    <property type="match status" value="1"/>
</dbReference>
<dbReference type="GO" id="GO:0051287">
    <property type="term" value="F:NAD binding"/>
    <property type="evidence" value="ECO:0007669"/>
    <property type="project" value="InterPro"/>
</dbReference>
<evidence type="ECO:0000256" key="3">
    <source>
        <dbReference type="ARBA" id="ARBA00023027"/>
    </source>
</evidence>
<dbReference type="PROSITE" id="PS00671">
    <property type="entry name" value="D_2_HYDROXYACID_DH_3"/>
    <property type="match status" value="1"/>
</dbReference>
<proteinExistence type="inferred from homology"/>
<dbReference type="InterPro" id="IPR050418">
    <property type="entry name" value="D-iso_2-hydroxyacid_DH_PdxB"/>
</dbReference>
<reference evidence="7" key="2">
    <citation type="submission" date="2022-09" db="EMBL/GenBank/DDBJ databases">
        <title>Aerococcus urinae taxonomy study.</title>
        <authorList>
            <person name="Christensen J."/>
            <person name="Senneby E."/>
        </authorList>
    </citation>
    <scope>NUCLEOTIDE SEQUENCE</scope>
    <source>
        <strain evidence="7">NLD-066-U95</strain>
    </source>
</reference>
<dbReference type="InterPro" id="IPR029753">
    <property type="entry name" value="D-isomer_DH_CS"/>
</dbReference>
<dbReference type="PROSITE" id="PS00065">
    <property type="entry name" value="D_2_HYDROXYACID_DH_1"/>
    <property type="match status" value="1"/>
</dbReference>
<evidence type="ECO:0000256" key="4">
    <source>
        <dbReference type="RuleBase" id="RU003719"/>
    </source>
</evidence>
<dbReference type="Proteomes" id="UP001069145">
    <property type="component" value="Unassembled WGS sequence"/>
</dbReference>
<comment type="similarity">
    <text evidence="1 4">Belongs to the D-isomer specific 2-hydroxyacid dehydrogenase family.</text>
</comment>
<dbReference type="InterPro" id="IPR006140">
    <property type="entry name" value="D-isomer_DH_NAD-bd"/>
</dbReference>
<evidence type="ECO:0000256" key="1">
    <source>
        <dbReference type="ARBA" id="ARBA00005854"/>
    </source>
</evidence>
<dbReference type="Proteomes" id="UP000594771">
    <property type="component" value="Chromosome"/>
</dbReference>
<dbReference type="PANTHER" id="PTHR43761">
    <property type="entry name" value="D-ISOMER SPECIFIC 2-HYDROXYACID DEHYDROGENASE FAMILY PROTEIN (AFU_ORTHOLOGUE AFUA_1G13630)"/>
    <property type="match status" value="1"/>
</dbReference>
<keyword evidence="2 4" id="KW-0560">Oxidoreductase</keyword>
<dbReference type="EMBL" id="JAOTML010000009">
    <property type="protein sequence ID" value="MCY3053880.1"/>
    <property type="molecule type" value="Genomic_DNA"/>
</dbReference>
<dbReference type="Pfam" id="PF00389">
    <property type="entry name" value="2-Hacid_dh"/>
    <property type="match status" value="1"/>
</dbReference>
<feature type="domain" description="D-isomer specific 2-hydroxyacid dehydrogenase NAD-binding" evidence="6">
    <location>
        <begin position="112"/>
        <end position="287"/>
    </location>
</feature>
<dbReference type="Pfam" id="PF02826">
    <property type="entry name" value="2-Hacid_dh_C"/>
    <property type="match status" value="1"/>
</dbReference>
<protein>
    <submittedName>
        <fullName evidence="7 8">Hydroxyacid dehydrogenase</fullName>
    </submittedName>
</protein>
<dbReference type="GO" id="GO:0016616">
    <property type="term" value="F:oxidoreductase activity, acting on the CH-OH group of donors, NAD or NADP as acceptor"/>
    <property type="evidence" value="ECO:0007669"/>
    <property type="project" value="InterPro"/>
</dbReference>
<dbReference type="InterPro" id="IPR036291">
    <property type="entry name" value="NAD(P)-bd_dom_sf"/>
</dbReference>
<evidence type="ECO:0000259" key="6">
    <source>
        <dbReference type="Pfam" id="PF02826"/>
    </source>
</evidence>
<dbReference type="PANTHER" id="PTHR43761:SF1">
    <property type="entry name" value="D-ISOMER SPECIFIC 2-HYDROXYACID DEHYDROGENASE CATALYTIC DOMAIN-CONTAINING PROTEIN-RELATED"/>
    <property type="match status" value="1"/>
</dbReference>
<evidence type="ECO:0000259" key="5">
    <source>
        <dbReference type="Pfam" id="PF00389"/>
    </source>
</evidence>
<evidence type="ECO:0000313" key="9">
    <source>
        <dbReference type="Proteomes" id="UP000594771"/>
    </source>
</evidence>
<dbReference type="InterPro" id="IPR006139">
    <property type="entry name" value="D-isomer_2_OHA_DH_cat_dom"/>
</dbReference>
<keyword evidence="10" id="KW-1185">Reference proteome</keyword>
<dbReference type="Gene3D" id="3.40.50.720">
    <property type="entry name" value="NAD(P)-binding Rossmann-like Domain"/>
    <property type="match status" value="2"/>
</dbReference>
<dbReference type="InterPro" id="IPR029752">
    <property type="entry name" value="D-isomer_DH_CS1"/>
</dbReference>
<dbReference type="RefSeq" id="WP_060778596.1">
    <property type="nucleotide sequence ID" value="NZ_CAJHLF010000007.1"/>
</dbReference>
<name>A0A0X8FGM5_9LACT</name>
<evidence type="ECO:0000313" key="10">
    <source>
        <dbReference type="Proteomes" id="UP001069145"/>
    </source>
</evidence>